<dbReference type="OrthoDB" id="3928002at2759"/>
<evidence type="ECO:0000256" key="2">
    <source>
        <dbReference type="SAM" id="SignalP"/>
    </source>
</evidence>
<dbReference type="PANTHER" id="PTHR38049:SF2">
    <property type="entry name" value="RICIN B LECTIN DOMAIN-CONTAINING PROTEIN"/>
    <property type="match status" value="1"/>
</dbReference>
<feature type="region of interest" description="Disordered" evidence="1">
    <location>
        <begin position="25"/>
        <end position="48"/>
    </location>
</feature>
<keyword evidence="4" id="KW-1185">Reference proteome</keyword>
<feature type="chain" id="PRO_5034183773" evidence="2">
    <location>
        <begin position="17"/>
        <end position="251"/>
    </location>
</feature>
<feature type="signal peptide" evidence="2">
    <location>
        <begin position="1"/>
        <end position="16"/>
    </location>
</feature>
<keyword evidence="2" id="KW-0732">Signal</keyword>
<evidence type="ECO:0000256" key="1">
    <source>
        <dbReference type="SAM" id="MobiDB-lite"/>
    </source>
</evidence>
<reference evidence="3" key="1">
    <citation type="submission" date="2020-02" db="EMBL/GenBank/DDBJ databases">
        <authorList>
            <person name="Palmer J.M."/>
        </authorList>
    </citation>
    <scope>NUCLEOTIDE SEQUENCE</scope>
    <source>
        <strain evidence="3">EPUS1.4</strain>
        <tissue evidence="3">Thallus</tissue>
    </source>
</reference>
<feature type="compositionally biased region" description="Low complexity" evidence="1">
    <location>
        <begin position="33"/>
        <end position="47"/>
    </location>
</feature>
<protein>
    <submittedName>
        <fullName evidence="3">Uncharacterized protein</fullName>
    </submittedName>
</protein>
<comment type="caution">
    <text evidence="3">The sequence shown here is derived from an EMBL/GenBank/DDBJ whole genome shotgun (WGS) entry which is preliminary data.</text>
</comment>
<dbReference type="EMBL" id="JAACFV010000124">
    <property type="protein sequence ID" value="KAF7504886.1"/>
    <property type="molecule type" value="Genomic_DNA"/>
</dbReference>
<organism evidence="3 4">
    <name type="scientific">Endocarpon pusillum</name>
    <dbReference type="NCBI Taxonomy" id="364733"/>
    <lineage>
        <taxon>Eukaryota</taxon>
        <taxon>Fungi</taxon>
        <taxon>Dikarya</taxon>
        <taxon>Ascomycota</taxon>
        <taxon>Pezizomycotina</taxon>
        <taxon>Eurotiomycetes</taxon>
        <taxon>Chaetothyriomycetidae</taxon>
        <taxon>Verrucariales</taxon>
        <taxon>Verrucariaceae</taxon>
        <taxon>Endocarpon</taxon>
    </lineage>
</organism>
<gene>
    <name evidence="3" type="ORF">GJ744_001607</name>
</gene>
<evidence type="ECO:0000313" key="4">
    <source>
        <dbReference type="Proteomes" id="UP000606974"/>
    </source>
</evidence>
<name>A0A8H7AD17_9EURO</name>
<dbReference type="Proteomes" id="UP000606974">
    <property type="component" value="Unassembled WGS sequence"/>
</dbReference>
<dbReference type="PANTHER" id="PTHR38049">
    <property type="entry name" value="RICIN B LECTIN DOMAIN-CONTAINING PROTEIN"/>
    <property type="match status" value="1"/>
</dbReference>
<proteinExistence type="predicted"/>
<accession>A0A8H7AD17</accession>
<dbReference type="AlphaFoldDB" id="A0A8H7AD17"/>
<evidence type="ECO:0000313" key="3">
    <source>
        <dbReference type="EMBL" id="KAF7504886.1"/>
    </source>
</evidence>
<sequence length="251" mass="27808">MVLGLLSLATAVPLLATSTVQLQDSAQKHQQQGESGPASGDASGDSSWKTQTCHLTVRCTERMSDARKKALNGCNIVLRDGGLFASSPNTRDHSGHPFTGYLLPFPNSNYLGLVSTISKDPPMLNWIYIDRETYEVKYGVRKVSETQVTGPFDYKTGVISMTITPSKGEVERNEEGEKRLKLNNREGFVAVEEGEDVWKLYFDVDNDGLKRVKAGNSGKRNAEIDLIRILADEEKKSTRDPEQDVARNIRT</sequence>